<comment type="function">
    <text evidence="1">Mitochondrial intermembrane chaperone that participates in the import and insertion of some multi-pass transmembrane proteins into the mitochondrial inner membrane. Also required for the transfer of beta-barrel precursors from the TOM complex to the sorting and assembly machinery (SAM complex) of the outer membrane. Acts as a chaperone-like protein that protects the hydrophobic precursors from aggregation and guide them through the mitochondrial intermembrane space.</text>
</comment>
<comment type="subcellular location">
    <subcellularLocation>
        <location evidence="1">Mitochondrion inner membrane</location>
        <topology evidence="1">Peripheral membrane protein</topology>
        <orientation evidence="1">Intermembrane side</orientation>
    </subcellularLocation>
</comment>
<dbReference type="AlphaFoldDB" id="A0A8J4PSN2"/>
<feature type="domain" description="Tim10-like" evidence="2">
    <location>
        <begin position="17"/>
        <end position="73"/>
    </location>
</feature>
<evidence type="ECO:0000313" key="4">
    <source>
        <dbReference type="Proteomes" id="UP000695562"/>
    </source>
</evidence>
<accession>A0A8J4PSN2</accession>
<comment type="domain">
    <text evidence="1">The twin CX3C motif contains 4 conserved Cys residues that form 2 disulfide bonds in the mitochondrial intermembrane space.</text>
</comment>
<comment type="caution">
    <text evidence="3">The sequence shown here is derived from an EMBL/GenBank/DDBJ whole genome shotgun (WGS) entry which is preliminary data.</text>
</comment>
<keyword evidence="1" id="KW-0653">Protein transport</keyword>
<comment type="subunit">
    <text evidence="1">Heterohexamer.</text>
</comment>
<evidence type="ECO:0000313" key="3">
    <source>
        <dbReference type="EMBL" id="KAF2072474.1"/>
    </source>
</evidence>
<keyword evidence="1" id="KW-0143">Chaperone</keyword>
<keyword evidence="1" id="KW-1015">Disulfide bond</keyword>
<dbReference type="SUPFAM" id="SSF144122">
    <property type="entry name" value="Tim10-like"/>
    <property type="match status" value="1"/>
</dbReference>
<keyword evidence="4" id="KW-1185">Reference proteome</keyword>
<gene>
    <name evidence="3" type="ORF">CYY_006206</name>
</gene>
<evidence type="ECO:0000259" key="2">
    <source>
        <dbReference type="Pfam" id="PF02953"/>
    </source>
</evidence>
<keyword evidence="1" id="KW-0813">Transport</keyword>
<dbReference type="Proteomes" id="UP000695562">
    <property type="component" value="Unassembled WGS sequence"/>
</dbReference>
<keyword evidence="1" id="KW-0811">Translocation</keyword>
<dbReference type="EMBL" id="AJWJ01000276">
    <property type="protein sequence ID" value="KAF2072474.1"/>
    <property type="molecule type" value="Genomic_DNA"/>
</dbReference>
<dbReference type="GO" id="GO:0005743">
    <property type="term" value="C:mitochondrial inner membrane"/>
    <property type="evidence" value="ECO:0007669"/>
    <property type="project" value="UniProtKB-SubCell"/>
</dbReference>
<dbReference type="InterPro" id="IPR035427">
    <property type="entry name" value="Tim10-like_dom_sf"/>
</dbReference>
<dbReference type="Gene3D" id="1.10.287.810">
    <property type="entry name" value="Mitochondrial import inner membrane translocase subunit tim13 like domains"/>
    <property type="match status" value="1"/>
</dbReference>
<dbReference type="GO" id="GO:0015031">
    <property type="term" value="P:protein transport"/>
    <property type="evidence" value="ECO:0007669"/>
    <property type="project" value="UniProtKB-KW"/>
</dbReference>
<reference evidence="3" key="1">
    <citation type="submission" date="2020-01" db="EMBL/GenBank/DDBJ databases">
        <title>Development of genomics and gene disruption for Polysphondylium violaceum indicates a role for the polyketide synthase stlB in stalk morphogenesis.</title>
        <authorList>
            <person name="Narita B."/>
            <person name="Kawabe Y."/>
            <person name="Kin K."/>
            <person name="Saito T."/>
            <person name="Gibbs R."/>
            <person name="Kuspa A."/>
            <person name="Muzny D."/>
            <person name="Queller D."/>
            <person name="Richards S."/>
            <person name="Strassman J."/>
            <person name="Sucgang R."/>
            <person name="Worley K."/>
            <person name="Schaap P."/>
        </authorList>
    </citation>
    <scope>NUCLEOTIDE SEQUENCE</scope>
    <source>
        <strain evidence="3">QSvi11</strain>
    </source>
</reference>
<comment type="similarity">
    <text evidence="1">Belongs to the small Tim family.</text>
</comment>
<organism evidence="3 4">
    <name type="scientific">Polysphondylium violaceum</name>
    <dbReference type="NCBI Taxonomy" id="133409"/>
    <lineage>
        <taxon>Eukaryota</taxon>
        <taxon>Amoebozoa</taxon>
        <taxon>Evosea</taxon>
        <taxon>Eumycetozoa</taxon>
        <taxon>Dictyostelia</taxon>
        <taxon>Dictyosteliales</taxon>
        <taxon>Dictyosteliaceae</taxon>
        <taxon>Polysphondylium</taxon>
    </lineage>
</organism>
<sequence>MPKPSKEEELIAYKLSKIQINGSMEAALNITNKCFQACITNFRVRKLDDNEQLCVYKCVDKNQLFLAALGNQFNKINEDFGDL</sequence>
<protein>
    <recommendedName>
        <fullName evidence="1">Mitochondrial import inner membrane translocase subunit</fullName>
    </recommendedName>
</protein>
<keyword evidence="1" id="KW-0472">Membrane</keyword>
<proteinExistence type="inferred from homology"/>
<dbReference type="OrthoDB" id="1551503at2759"/>
<name>A0A8J4PSN2_9MYCE</name>
<keyword evidence="1" id="KW-0496">Mitochondrion</keyword>
<evidence type="ECO:0000256" key="1">
    <source>
        <dbReference type="RuleBase" id="RU367043"/>
    </source>
</evidence>
<dbReference type="Pfam" id="PF02953">
    <property type="entry name" value="zf-Tim10_DDP"/>
    <property type="match status" value="1"/>
</dbReference>
<keyword evidence="1" id="KW-0999">Mitochondrion inner membrane</keyword>
<dbReference type="InterPro" id="IPR004217">
    <property type="entry name" value="Tim10-like"/>
</dbReference>